<protein>
    <submittedName>
        <fullName evidence="2">Uncharacterized protein</fullName>
    </submittedName>
</protein>
<feature type="region of interest" description="Disordered" evidence="1">
    <location>
        <begin position="61"/>
        <end position="123"/>
    </location>
</feature>
<evidence type="ECO:0000256" key="1">
    <source>
        <dbReference type="SAM" id="MobiDB-lite"/>
    </source>
</evidence>
<evidence type="ECO:0000313" key="2">
    <source>
        <dbReference type="EMBL" id="TYA10487.1"/>
    </source>
</evidence>
<comment type="caution">
    <text evidence="2">The sequence shown here is derived from an EMBL/GenBank/DDBJ whole genome shotgun (WGS) entry which is preliminary data.</text>
</comment>
<dbReference type="RefSeq" id="WP_148456153.1">
    <property type="nucleotide sequence ID" value="NZ_VSDO01000005.1"/>
</dbReference>
<dbReference type="EMBL" id="VSDO01000005">
    <property type="protein sequence ID" value="TYA10487.1"/>
    <property type="molecule type" value="Genomic_DNA"/>
</dbReference>
<reference evidence="2 3" key="1">
    <citation type="submission" date="2019-08" db="EMBL/GenBank/DDBJ databases">
        <title>Genome sequencing of Paenibacillus faecis DSM 23593(T).</title>
        <authorList>
            <person name="Kook J.-K."/>
            <person name="Park S.-N."/>
            <person name="Lim Y.K."/>
        </authorList>
    </citation>
    <scope>NUCLEOTIDE SEQUENCE [LARGE SCALE GENOMIC DNA]</scope>
    <source>
        <strain evidence="2 3">DSM 23593</strain>
    </source>
</reference>
<evidence type="ECO:0000313" key="3">
    <source>
        <dbReference type="Proteomes" id="UP000325218"/>
    </source>
</evidence>
<feature type="compositionally biased region" description="Polar residues" evidence="1">
    <location>
        <begin position="9"/>
        <end position="32"/>
    </location>
</feature>
<name>A0A5D0CP63_9BACL</name>
<feature type="region of interest" description="Disordered" evidence="1">
    <location>
        <begin position="1"/>
        <end position="49"/>
    </location>
</feature>
<feature type="compositionally biased region" description="Low complexity" evidence="1">
    <location>
        <begin position="108"/>
        <end position="123"/>
    </location>
</feature>
<accession>A0A5D0CP63</accession>
<sequence>MKLEPISLFRSNASTPSAPSSKLDQLMQISQNSASAAEKRKMARMMQMQMEQESVGTLFAHIPEIKGKAEKPSKEDAENGDKVSNEHGDTVQISDTAKQQFETSRSESGGSAPEPAATSSPAT</sequence>
<proteinExistence type="predicted"/>
<feature type="compositionally biased region" description="Basic and acidic residues" evidence="1">
    <location>
        <begin position="63"/>
        <end position="89"/>
    </location>
</feature>
<dbReference type="Proteomes" id="UP000325218">
    <property type="component" value="Unassembled WGS sequence"/>
</dbReference>
<feature type="compositionally biased region" description="Polar residues" evidence="1">
    <location>
        <begin position="91"/>
        <end position="107"/>
    </location>
</feature>
<keyword evidence="3" id="KW-1185">Reference proteome</keyword>
<organism evidence="2 3">
    <name type="scientific">Paenibacillus faecis</name>
    <dbReference type="NCBI Taxonomy" id="862114"/>
    <lineage>
        <taxon>Bacteria</taxon>
        <taxon>Bacillati</taxon>
        <taxon>Bacillota</taxon>
        <taxon>Bacilli</taxon>
        <taxon>Bacillales</taxon>
        <taxon>Paenibacillaceae</taxon>
        <taxon>Paenibacillus</taxon>
    </lineage>
</organism>
<dbReference type="OrthoDB" id="9932567at2"/>
<gene>
    <name evidence="2" type="ORF">FRY98_21975</name>
</gene>
<dbReference type="AlphaFoldDB" id="A0A5D0CP63"/>